<dbReference type="EMBL" id="FOWC01000006">
    <property type="protein sequence ID" value="SFP69996.1"/>
    <property type="molecule type" value="Genomic_DNA"/>
</dbReference>
<dbReference type="RefSeq" id="WP_093574714.1">
    <property type="nucleotide sequence ID" value="NZ_FOWC01000006.1"/>
</dbReference>
<sequence>MEQKRADIAEFFAPDGVVVIGRLDRTRPAAEVLRELRTRYGTDRVFLVNPAGGTLGGIPVYRSALELPEPVDLAVISTPPAITADVVAECGKRGVRYALVFTSGFAEVGGAGAAHERRLAAAGREHGVRIIGPNTNTNAFEAIPVPPGLPGGKIGLLTQSGHQGRPIVQAAHTGVAFSRWVPTGNEVDLDVADFMEYFAHDPDTQVIAGYFEGFRNPDRLRAALHAAGEAGKPVIALKIGGSAAGERMAASHTGHLTGSDAVVDGLFAQHAVTRVGDLDELVDTAALFAKLPRTASGTRVGLYSMSGGSCALMSEIADLAGLEIPELAEPTQRALRALLPSYLTVANPVDNGGTFLFTSPQSDRLRVLELIAADPNVDLLVVGVTGAVGTMSDNMAADLRAFAADAPCPVVATWNSSKVDEPGFDDLVAAGIPLFRSFRNCFGALRAWRDYHRRRPDLRVRHTDPAPLSAASDTALGRGGVLPPFSARDLLAAAGIPLVAEDLAANADRAAALAESAPGPVVLKVASADFQHKSDFGLVETGVRDGTAARAAFGEIMSRAREANANAAIDGVLVQQQITGGVEMIVGAIRDPVLGHAVLVGFGGIFAEILRDTAVRPLPLDVRDATEMIQSLAGYPLLTGNRGRPEADVAALAEVIMAVARLAAAAGDRLLELDLNPVIVLPSGAVTVDSLIVTAP</sequence>
<dbReference type="InterPro" id="IPR003781">
    <property type="entry name" value="CoA-bd"/>
</dbReference>
<evidence type="ECO:0000259" key="1">
    <source>
        <dbReference type="SMART" id="SM00881"/>
    </source>
</evidence>
<protein>
    <submittedName>
        <fullName evidence="2">Acyl-CoA synthetase (NDP forming)</fullName>
    </submittedName>
</protein>
<evidence type="ECO:0000313" key="2">
    <source>
        <dbReference type="EMBL" id="SFP69996.1"/>
    </source>
</evidence>
<dbReference type="Gene3D" id="3.30.470.20">
    <property type="entry name" value="ATP-grasp fold, B domain"/>
    <property type="match status" value="1"/>
</dbReference>
<dbReference type="PANTHER" id="PTHR42793:SF4">
    <property type="entry name" value="BLL6376 PROTEIN"/>
    <property type="match status" value="1"/>
</dbReference>
<dbReference type="Gene3D" id="3.40.50.720">
    <property type="entry name" value="NAD(P)-binding Rossmann-like Domain"/>
    <property type="match status" value="1"/>
</dbReference>
<dbReference type="InterPro" id="IPR036291">
    <property type="entry name" value="NAD(P)-bd_dom_sf"/>
</dbReference>
<dbReference type="InterPro" id="IPR013815">
    <property type="entry name" value="ATP_grasp_subdomain_1"/>
</dbReference>
<accession>A0A1I5SI06</accession>
<dbReference type="Proteomes" id="UP000199137">
    <property type="component" value="Unassembled WGS sequence"/>
</dbReference>
<organism evidence="2 3">
    <name type="scientific">Amycolatopsis rubida</name>
    <dbReference type="NCBI Taxonomy" id="112413"/>
    <lineage>
        <taxon>Bacteria</taxon>
        <taxon>Bacillati</taxon>
        <taxon>Actinomycetota</taxon>
        <taxon>Actinomycetes</taxon>
        <taxon>Pseudonocardiales</taxon>
        <taxon>Pseudonocardiaceae</taxon>
        <taxon>Amycolatopsis</taxon>
    </lineage>
</organism>
<dbReference type="AlphaFoldDB" id="A0A1I5SI06"/>
<dbReference type="OrthoDB" id="190266at2"/>
<dbReference type="SUPFAM" id="SSF51735">
    <property type="entry name" value="NAD(P)-binding Rossmann-fold domains"/>
    <property type="match status" value="1"/>
</dbReference>
<dbReference type="InterPro" id="IPR016102">
    <property type="entry name" value="Succinyl-CoA_synth-like"/>
</dbReference>
<dbReference type="InterPro" id="IPR032875">
    <property type="entry name" value="Succ_CoA_lig_flav_dom"/>
</dbReference>
<dbReference type="Gene3D" id="3.40.50.261">
    <property type="entry name" value="Succinyl-CoA synthetase domains"/>
    <property type="match status" value="2"/>
</dbReference>
<reference evidence="3" key="1">
    <citation type="submission" date="2016-10" db="EMBL/GenBank/DDBJ databases">
        <authorList>
            <person name="Varghese N."/>
            <person name="Submissions S."/>
        </authorList>
    </citation>
    <scope>NUCLEOTIDE SEQUENCE [LARGE SCALE GENOMIC DNA]</scope>
    <source>
        <strain evidence="3">DSM 44637</strain>
    </source>
</reference>
<dbReference type="STRING" id="112413.SAMN05421854_106322"/>
<dbReference type="SMART" id="SM00881">
    <property type="entry name" value="CoA_binding"/>
    <property type="match status" value="1"/>
</dbReference>
<gene>
    <name evidence="2" type="ORF">SAMN05421854_106322</name>
</gene>
<dbReference type="Pfam" id="PF13380">
    <property type="entry name" value="CoA_binding_2"/>
    <property type="match status" value="1"/>
</dbReference>
<dbReference type="SUPFAM" id="SSF52210">
    <property type="entry name" value="Succinyl-CoA synthetase domains"/>
    <property type="match status" value="2"/>
</dbReference>
<proteinExistence type="predicted"/>
<dbReference type="Gene3D" id="3.30.1490.20">
    <property type="entry name" value="ATP-grasp fold, A domain"/>
    <property type="match status" value="1"/>
</dbReference>
<feature type="domain" description="CoA-binding" evidence="1">
    <location>
        <begin position="11"/>
        <end position="105"/>
    </location>
</feature>
<dbReference type="SUPFAM" id="SSF56059">
    <property type="entry name" value="Glutathione synthetase ATP-binding domain-like"/>
    <property type="match status" value="1"/>
</dbReference>
<dbReference type="Pfam" id="PF13607">
    <property type="entry name" value="Succ_CoA_lig"/>
    <property type="match status" value="1"/>
</dbReference>
<dbReference type="GO" id="GO:0005524">
    <property type="term" value="F:ATP binding"/>
    <property type="evidence" value="ECO:0007669"/>
    <property type="project" value="InterPro"/>
</dbReference>
<dbReference type="PANTHER" id="PTHR42793">
    <property type="entry name" value="COA BINDING DOMAIN CONTAINING PROTEIN"/>
    <property type="match status" value="1"/>
</dbReference>
<evidence type="ECO:0000313" key="3">
    <source>
        <dbReference type="Proteomes" id="UP000199137"/>
    </source>
</evidence>
<name>A0A1I5SI06_9PSEU</name>
<dbReference type="Pfam" id="PF13549">
    <property type="entry name" value="ATP-grasp_5"/>
    <property type="match status" value="1"/>
</dbReference>